<dbReference type="Proteomes" id="UP000051952">
    <property type="component" value="Unassembled WGS sequence"/>
</dbReference>
<dbReference type="AlphaFoldDB" id="A0A0S4J912"/>
<proteinExistence type="predicted"/>
<dbReference type="VEuPathDB" id="TriTrypDB:BSAL_12530"/>
<protein>
    <submittedName>
        <fullName evidence="1">Uncharacterized protein</fullName>
    </submittedName>
</protein>
<gene>
    <name evidence="1" type="ORF">BSAL_12530</name>
</gene>
<organism evidence="1 2">
    <name type="scientific">Bodo saltans</name>
    <name type="common">Flagellated protozoan</name>
    <dbReference type="NCBI Taxonomy" id="75058"/>
    <lineage>
        <taxon>Eukaryota</taxon>
        <taxon>Discoba</taxon>
        <taxon>Euglenozoa</taxon>
        <taxon>Kinetoplastea</taxon>
        <taxon>Metakinetoplastina</taxon>
        <taxon>Eubodonida</taxon>
        <taxon>Bodonidae</taxon>
        <taxon>Bodo</taxon>
    </lineage>
</organism>
<dbReference type="EMBL" id="CYKH01001596">
    <property type="protein sequence ID" value="CUG87886.1"/>
    <property type="molecule type" value="Genomic_DNA"/>
</dbReference>
<reference evidence="2" key="1">
    <citation type="submission" date="2015-09" db="EMBL/GenBank/DDBJ databases">
        <authorList>
            <consortium name="Pathogen Informatics"/>
        </authorList>
    </citation>
    <scope>NUCLEOTIDE SEQUENCE [LARGE SCALE GENOMIC DNA]</scope>
    <source>
        <strain evidence="2">Lake Konstanz</strain>
    </source>
</reference>
<sequence>MEKPELYVVASGCPKFSTIDGRHSCYVVPPHPLVPVPLYSEVSPIQSITHSIGENPCRIPQLFRGMKVIAIARGVVEVTDSVLGRNTFCAPAAFLVDSSTGVLLQIDQSADAIVVQIEIAVTSSSSSPKLLVPVVGGTSECSQFHWPGLPLVVDVLTLNPQTSVTLPGNLDGVVECTVFADGFGRVGAGVTEEYFSPGSVAYRNIHPQSPCLTVQSKELVFGARVTFGNIEAGARQVSTVPVTEKLDYNKGLFFKPISRVDV</sequence>
<keyword evidence="2" id="KW-1185">Reference proteome</keyword>
<name>A0A0S4J912_BODSA</name>
<evidence type="ECO:0000313" key="2">
    <source>
        <dbReference type="Proteomes" id="UP000051952"/>
    </source>
</evidence>
<accession>A0A0S4J912</accession>
<evidence type="ECO:0000313" key="1">
    <source>
        <dbReference type="EMBL" id="CUG87886.1"/>
    </source>
</evidence>